<gene>
    <name evidence="2" type="ORF">UFOPK3204_00138</name>
</gene>
<accession>A0A6J6ZG19</accession>
<dbReference type="AlphaFoldDB" id="A0A6J6ZG19"/>
<proteinExistence type="predicted"/>
<name>A0A6J6ZG19_9ZZZZ</name>
<sequence length="310" mass="34865">MTDSQDSPLVSVIMNAHNSEEFLAEALASVLAQSYTNWEVILWDNASTDGSRAVAESLEDGRIHYFQVPGKVSLYQSRVNALARASGPLIAFLDCDDTWHPDKLSRQVPEFSDPSVVASCTHYHVFYSQPDPAQAMRVTRTYRPSHVELIDVLSDYRVGMLTLMIRRDACKRFLPETPPDFSIIEDLDIVARVLQGGSLAAVSEALATYRMHDNNFSRDVGLLVEERDAWLEAFNEWCPPDISRERVRRAFQSATYQILARQSLIEGSRSKTLRNARQMIMGIDKVKYLVVGALTPRGVWPALLARFSAP</sequence>
<dbReference type="EMBL" id="CAFABK010000003">
    <property type="protein sequence ID" value="CAB4820690.1"/>
    <property type="molecule type" value="Genomic_DNA"/>
</dbReference>
<dbReference type="InterPro" id="IPR029044">
    <property type="entry name" value="Nucleotide-diphossugar_trans"/>
</dbReference>
<reference evidence="2" key="1">
    <citation type="submission" date="2020-05" db="EMBL/GenBank/DDBJ databases">
        <authorList>
            <person name="Chiriac C."/>
            <person name="Salcher M."/>
            <person name="Ghai R."/>
            <person name="Kavagutti S V."/>
        </authorList>
    </citation>
    <scope>NUCLEOTIDE SEQUENCE</scope>
</reference>
<evidence type="ECO:0000259" key="1">
    <source>
        <dbReference type="Pfam" id="PF00535"/>
    </source>
</evidence>
<feature type="domain" description="Glycosyltransferase 2-like" evidence="1">
    <location>
        <begin position="11"/>
        <end position="149"/>
    </location>
</feature>
<evidence type="ECO:0000313" key="2">
    <source>
        <dbReference type="EMBL" id="CAB4820690.1"/>
    </source>
</evidence>
<dbReference type="PANTHER" id="PTHR22916:SF3">
    <property type="entry name" value="UDP-GLCNAC:BETAGAL BETA-1,3-N-ACETYLGLUCOSAMINYLTRANSFERASE-LIKE PROTEIN 1"/>
    <property type="match status" value="1"/>
</dbReference>
<dbReference type="InterPro" id="IPR001173">
    <property type="entry name" value="Glyco_trans_2-like"/>
</dbReference>
<dbReference type="SUPFAM" id="SSF53448">
    <property type="entry name" value="Nucleotide-diphospho-sugar transferases"/>
    <property type="match status" value="1"/>
</dbReference>
<dbReference type="Gene3D" id="3.90.550.10">
    <property type="entry name" value="Spore Coat Polysaccharide Biosynthesis Protein SpsA, Chain A"/>
    <property type="match status" value="1"/>
</dbReference>
<dbReference type="PANTHER" id="PTHR22916">
    <property type="entry name" value="GLYCOSYLTRANSFERASE"/>
    <property type="match status" value="1"/>
</dbReference>
<protein>
    <submittedName>
        <fullName evidence="2">Unannotated protein</fullName>
    </submittedName>
</protein>
<dbReference type="Pfam" id="PF00535">
    <property type="entry name" value="Glycos_transf_2"/>
    <property type="match status" value="1"/>
</dbReference>
<organism evidence="2">
    <name type="scientific">freshwater metagenome</name>
    <dbReference type="NCBI Taxonomy" id="449393"/>
    <lineage>
        <taxon>unclassified sequences</taxon>
        <taxon>metagenomes</taxon>
        <taxon>ecological metagenomes</taxon>
    </lineage>
</organism>
<dbReference type="GO" id="GO:0016758">
    <property type="term" value="F:hexosyltransferase activity"/>
    <property type="evidence" value="ECO:0007669"/>
    <property type="project" value="UniProtKB-ARBA"/>
</dbReference>